<keyword evidence="2" id="KW-1185">Reference proteome</keyword>
<dbReference type="CDD" id="cd10933">
    <property type="entry name" value="CE4_u9"/>
    <property type="match status" value="1"/>
</dbReference>
<dbReference type="SUPFAM" id="SSF88713">
    <property type="entry name" value="Glycoside hydrolase/deacetylase"/>
    <property type="match status" value="1"/>
</dbReference>
<sequence>MRSCQSKLDVVITVDVEIWCDGWRDLDVRFPDAFRRYIHGPTAAGGYGLPYQLEVLSGHGLAAVFFVEPLFAARFGLQPLAEIVGIIREAGHEVQLHMHTEWVDEALEPLLPDIAGKRQHLRHFSRADQAILIQKGKAMLRQAGSGAINAFRAGSFGFNHDTLHALAANGLQFDSSYNATLLGPDSGVMPGTLLTDPVHCSGIDEYPMTVFRDGRRLQHAQLTCCSSAEMEGLLWQAWQQGRQAFVLLLHNSELLNRAKTRRDPVVVERFRRLCQFLERHRDSFRTVGFTGRQCSVRGFQHGPLSSPFYRTGWRLLEQAYRHKYG</sequence>
<proteinExistence type="predicted"/>
<dbReference type="InterPro" id="IPR011330">
    <property type="entry name" value="Glyco_hydro/deAcase_b/a-brl"/>
</dbReference>
<reference evidence="1 2" key="1">
    <citation type="submission" date="2019-11" db="EMBL/GenBank/DDBJ databases">
        <title>Type strains purchased from KCTC, JCM and DSMZ.</title>
        <authorList>
            <person name="Lu H."/>
        </authorList>
    </citation>
    <scope>NUCLEOTIDE SEQUENCE [LARGE SCALE GENOMIC DNA]</scope>
    <source>
        <strain evidence="1 2">JCM 31587</strain>
    </source>
</reference>
<evidence type="ECO:0000313" key="1">
    <source>
        <dbReference type="EMBL" id="MTW14307.1"/>
    </source>
</evidence>
<name>A0A6L6QR17_9BURK</name>
<dbReference type="OrthoDB" id="8597776at2"/>
<dbReference type="EMBL" id="WNKX01000039">
    <property type="protein sequence ID" value="MTW14307.1"/>
    <property type="molecule type" value="Genomic_DNA"/>
</dbReference>
<dbReference type="AlphaFoldDB" id="A0A6L6QR17"/>
<dbReference type="GO" id="GO:0005975">
    <property type="term" value="P:carbohydrate metabolic process"/>
    <property type="evidence" value="ECO:0007669"/>
    <property type="project" value="InterPro"/>
</dbReference>
<dbReference type="Gene3D" id="3.20.20.370">
    <property type="entry name" value="Glycoside hydrolase/deacetylase"/>
    <property type="match status" value="1"/>
</dbReference>
<protein>
    <submittedName>
        <fullName evidence="1">Polysaccharide deacetylase family protein</fullName>
    </submittedName>
</protein>
<gene>
    <name evidence="1" type="ORF">GM658_27190</name>
</gene>
<accession>A0A6L6QR17</accession>
<evidence type="ECO:0000313" key="2">
    <source>
        <dbReference type="Proteomes" id="UP000472320"/>
    </source>
</evidence>
<comment type="caution">
    <text evidence="1">The sequence shown here is derived from an EMBL/GenBank/DDBJ whole genome shotgun (WGS) entry which is preliminary data.</text>
</comment>
<organism evidence="1 2">
    <name type="scientific">Massilia eburnea</name>
    <dbReference type="NCBI Taxonomy" id="1776165"/>
    <lineage>
        <taxon>Bacteria</taxon>
        <taxon>Pseudomonadati</taxon>
        <taxon>Pseudomonadota</taxon>
        <taxon>Betaproteobacteria</taxon>
        <taxon>Burkholderiales</taxon>
        <taxon>Oxalobacteraceae</taxon>
        <taxon>Telluria group</taxon>
        <taxon>Massilia</taxon>
    </lineage>
</organism>
<dbReference type="Proteomes" id="UP000472320">
    <property type="component" value="Unassembled WGS sequence"/>
</dbReference>
<dbReference type="RefSeq" id="WP_155457247.1">
    <property type="nucleotide sequence ID" value="NZ_WNKX01000039.1"/>
</dbReference>